<dbReference type="CDD" id="cd06171">
    <property type="entry name" value="Sigma70_r4"/>
    <property type="match status" value="1"/>
</dbReference>
<feature type="domain" description="RNA polymerase sigma factor 70 region 4 type 2" evidence="8">
    <location>
        <begin position="125"/>
        <end position="175"/>
    </location>
</feature>
<keyword evidence="5" id="KW-0804">Transcription</keyword>
<evidence type="ECO:0000256" key="3">
    <source>
        <dbReference type="ARBA" id="ARBA00023082"/>
    </source>
</evidence>
<dbReference type="SUPFAM" id="SSF88659">
    <property type="entry name" value="Sigma3 and sigma4 domains of RNA polymerase sigma factors"/>
    <property type="match status" value="1"/>
</dbReference>
<dbReference type="HOGENOM" id="CLU_047691_10_2_0"/>
<feature type="region of interest" description="Disordered" evidence="6">
    <location>
        <begin position="95"/>
        <end position="121"/>
    </location>
</feature>
<feature type="compositionally biased region" description="Basic and acidic residues" evidence="6">
    <location>
        <begin position="95"/>
        <end position="113"/>
    </location>
</feature>
<evidence type="ECO:0000259" key="8">
    <source>
        <dbReference type="Pfam" id="PF08281"/>
    </source>
</evidence>
<evidence type="ECO:0000259" key="7">
    <source>
        <dbReference type="Pfam" id="PF04542"/>
    </source>
</evidence>
<sequence>MSVSFYMGLDIDLQALMARYQQGDSEAATALVHRLSPQLHRFFLVKVMSRPHADDLLQETWMRIHQVRHTYRCGQPVLPWLYAIARNIRVDHYRKSSRGEGREQPLESKHDIAASEPGQNRTPDFEALLATLPESQREVIAMLKISGMSLEEVARATACSVGSVKQKVHRAYEKLRKALS</sequence>
<evidence type="ECO:0000256" key="1">
    <source>
        <dbReference type="ARBA" id="ARBA00010641"/>
    </source>
</evidence>
<dbReference type="InterPro" id="IPR013324">
    <property type="entry name" value="RNA_pol_sigma_r3/r4-like"/>
</dbReference>
<dbReference type="AlphaFoldDB" id="Q025Y6"/>
<dbReference type="PANTHER" id="PTHR43133">
    <property type="entry name" value="RNA POLYMERASE ECF-TYPE SIGMA FACTO"/>
    <property type="match status" value="1"/>
</dbReference>
<dbReference type="GO" id="GO:0003677">
    <property type="term" value="F:DNA binding"/>
    <property type="evidence" value="ECO:0007669"/>
    <property type="project" value="UniProtKB-KW"/>
</dbReference>
<dbReference type="InParanoid" id="Q025Y6"/>
<evidence type="ECO:0000313" key="9">
    <source>
        <dbReference type="EMBL" id="ABJ83183.1"/>
    </source>
</evidence>
<dbReference type="Pfam" id="PF08281">
    <property type="entry name" value="Sigma70_r4_2"/>
    <property type="match status" value="1"/>
</dbReference>
<evidence type="ECO:0000256" key="2">
    <source>
        <dbReference type="ARBA" id="ARBA00023015"/>
    </source>
</evidence>
<dbReference type="InterPro" id="IPR013249">
    <property type="entry name" value="RNA_pol_sigma70_r4_t2"/>
</dbReference>
<dbReference type="OrthoDB" id="129200at2"/>
<dbReference type="Gene3D" id="1.10.1740.10">
    <property type="match status" value="1"/>
</dbReference>
<feature type="domain" description="RNA polymerase sigma-70 region 2" evidence="7">
    <location>
        <begin position="31"/>
        <end position="98"/>
    </location>
</feature>
<dbReference type="SUPFAM" id="SSF88946">
    <property type="entry name" value="Sigma2 domain of RNA polymerase sigma factors"/>
    <property type="match status" value="1"/>
</dbReference>
<gene>
    <name evidence="9" type="ordered locus">Acid_2193</name>
</gene>
<dbReference type="NCBIfam" id="TIGR02937">
    <property type="entry name" value="sigma70-ECF"/>
    <property type="match status" value="1"/>
</dbReference>
<evidence type="ECO:0000256" key="6">
    <source>
        <dbReference type="SAM" id="MobiDB-lite"/>
    </source>
</evidence>
<dbReference type="GO" id="GO:0016987">
    <property type="term" value="F:sigma factor activity"/>
    <property type="evidence" value="ECO:0007669"/>
    <property type="project" value="UniProtKB-KW"/>
</dbReference>
<dbReference type="Gene3D" id="1.10.10.10">
    <property type="entry name" value="Winged helix-like DNA-binding domain superfamily/Winged helix DNA-binding domain"/>
    <property type="match status" value="1"/>
</dbReference>
<dbReference type="InterPro" id="IPR036388">
    <property type="entry name" value="WH-like_DNA-bd_sf"/>
</dbReference>
<evidence type="ECO:0000256" key="5">
    <source>
        <dbReference type="ARBA" id="ARBA00023163"/>
    </source>
</evidence>
<protein>
    <submittedName>
        <fullName evidence="9">RNA polymerase, sigma-24 subunit, ECF subfamily</fullName>
    </submittedName>
</protein>
<name>Q025Y6_SOLUE</name>
<keyword evidence="3" id="KW-0731">Sigma factor</keyword>
<organism evidence="9">
    <name type="scientific">Solibacter usitatus (strain Ellin6076)</name>
    <dbReference type="NCBI Taxonomy" id="234267"/>
    <lineage>
        <taxon>Bacteria</taxon>
        <taxon>Pseudomonadati</taxon>
        <taxon>Acidobacteriota</taxon>
        <taxon>Terriglobia</taxon>
        <taxon>Bryobacterales</taxon>
        <taxon>Solibacteraceae</taxon>
        <taxon>Candidatus Solibacter</taxon>
    </lineage>
</organism>
<dbReference type="InterPro" id="IPR013325">
    <property type="entry name" value="RNA_pol_sigma_r2"/>
</dbReference>
<accession>Q025Y6</accession>
<dbReference type="GO" id="GO:0006352">
    <property type="term" value="P:DNA-templated transcription initiation"/>
    <property type="evidence" value="ECO:0007669"/>
    <property type="project" value="InterPro"/>
</dbReference>
<reference evidence="9" key="1">
    <citation type="submission" date="2006-10" db="EMBL/GenBank/DDBJ databases">
        <title>Complete sequence of Solibacter usitatus Ellin6076.</title>
        <authorList>
            <consortium name="US DOE Joint Genome Institute"/>
            <person name="Copeland A."/>
            <person name="Lucas S."/>
            <person name="Lapidus A."/>
            <person name="Barry K."/>
            <person name="Detter J.C."/>
            <person name="Glavina del Rio T."/>
            <person name="Hammon N."/>
            <person name="Israni S."/>
            <person name="Dalin E."/>
            <person name="Tice H."/>
            <person name="Pitluck S."/>
            <person name="Thompson L.S."/>
            <person name="Brettin T."/>
            <person name="Bruce D."/>
            <person name="Han C."/>
            <person name="Tapia R."/>
            <person name="Gilna P."/>
            <person name="Schmutz J."/>
            <person name="Larimer F."/>
            <person name="Land M."/>
            <person name="Hauser L."/>
            <person name="Kyrpides N."/>
            <person name="Mikhailova N."/>
            <person name="Janssen P.H."/>
            <person name="Kuske C.R."/>
            <person name="Richardson P."/>
        </authorList>
    </citation>
    <scope>NUCLEOTIDE SEQUENCE</scope>
    <source>
        <strain evidence="9">Ellin6076</strain>
    </source>
</reference>
<dbReference type="EMBL" id="CP000473">
    <property type="protein sequence ID" value="ABJ83183.1"/>
    <property type="molecule type" value="Genomic_DNA"/>
</dbReference>
<dbReference type="InterPro" id="IPR039425">
    <property type="entry name" value="RNA_pol_sigma-70-like"/>
</dbReference>
<proteinExistence type="inferred from homology"/>
<dbReference type="eggNOG" id="COG1595">
    <property type="taxonomic scope" value="Bacteria"/>
</dbReference>
<keyword evidence="2" id="KW-0805">Transcription regulation</keyword>
<keyword evidence="4" id="KW-0238">DNA-binding</keyword>
<evidence type="ECO:0000256" key="4">
    <source>
        <dbReference type="ARBA" id="ARBA00023125"/>
    </source>
</evidence>
<dbReference type="Pfam" id="PF04542">
    <property type="entry name" value="Sigma70_r2"/>
    <property type="match status" value="1"/>
</dbReference>
<dbReference type="STRING" id="234267.Acid_2193"/>
<dbReference type="KEGG" id="sus:Acid_2193"/>
<dbReference type="PANTHER" id="PTHR43133:SF8">
    <property type="entry name" value="RNA POLYMERASE SIGMA FACTOR HI_1459-RELATED"/>
    <property type="match status" value="1"/>
</dbReference>
<dbReference type="InterPro" id="IPR007627">
    <property type="entry name" value="RNA_pol_sigma70_r2"/>
</dbReference>
<dbReference type="InterPro" id="IPR014284">
    <property type="entry name" value="RNA_pol_sigma-70_dom"/>
</dbReference>
<comment type="similarity">
    <text evidence="1">Belongs to the sigma-70 factor family. ECF subfamily.</text>
</comment>